<proteinExistence type="predicted"/>
<dbReference type="AlphaFoldDB" id="A0A975JBQ4"/>
<sequence length="82" mass="8969">MGAPFGRELCIAFISGSGRHVVPDVALSALRVNIIITKYTKYRVTGSPFPKGAAHRADAKITAKFDARNVNSLHAGIYRDRR</sequence>
<name>A0A975JBQ4_9RHOB</name>
<evidence type="ECO:0000313" key="2">
    <source>
        <dbReference type="Proteomes" id="UP000683291"/>
    </source>
</evidence>
<accession>A0A975JBQ4</accession>
<reference evidence="1" key="1">
    <citation type="submission" date="2021-04" db="EMBL/GenBank/DDBJ databases">
        <title>Complete genome sequence for Sulfitobacter sp. strain JK7-1.</title>
        <authorList>
            <person name="Park S.-J."/>
        </authorList>
    </citation>
    <scope>NUCLEOTIDE SEQUENCE</scope>
    <source>
        <strain evidence="1">JK7-1</strain>
    </source>
</reference>
<dbReference type="RefSeq" id="WP_212703385.1">
    <property type="nucleotide sequence ID" value="NZ_CP073581.1"/>
</dbReference>
<keyword evidence="2" id="KW-1185">Reference proteome</keyword>
<organism evidence="1 2">
    <name type="scientific">Sulfitobacter albidus</name>
    <dbReference type="NCBI Taxonomy" id="2829501"/>
    <lineage>
        <taxon>Bacteria</taxon>
        <taxon>Pseudomonadati</taxon>
        <taxon>Pseudomonadota</taxon>
        <taxon>Alphaproteobacteria</taxon>
        <taxon>Rhodobacterales</taxon>
        <taxon>Roseobacteraceae</taxon>
        <taxon>Sulfitobacter</taxon>
    </lineage>
</organism>
<dbReference type="EMBL" id="CP073581">
    <property type="protein sequence ID" value="QUJ75180.1"/>
    <property type="molecule type" value="Genomic_DNA"/>
</dbReference>
<gene>
    <name evidence="1" type="ORF">KDD17_09085</name>
</gene>
<dbReference type="KEGG" id="sual:KDD17_09085"/>
<evidence type="ECO:0000313" key="1">
    <source>
        <dbReference type="EMBL" id="QUJ75180.1"/>
    </source>
</evidence>
<protein>
    <submittedName>
        <fullName evidence="1">Uncharacterized protein</fullName>
    </submittedName>
</protein>
<dbReference type="Proteomes" id="UP000683291">
    <property type="component" value="Chromosome 1"/>
</dbReference>